<evidence type="ECO:0000313" key="6">
    <source>
        <dbReference type="Proteomes" id="UP000325081"/>
    </source>
</evidence>
<dbReference type="Gene3D" id="1.10.110.10">
    <property type="entry name" value="Plant lipid-transfer and hydrophobic proteins"/>
    <property type="match status" value="1"/>
</dbReference>
<keyword evidence="3" id="KW-1133">Transmembrane helix</keyword>
<keyword evidence="2" id="KW-0446">Lipid-binding</keyword>
<dbReference type="PANTHER" id="PTHR33214">
    <property type="entry name" value="BIFUNCTIONAL INHIBITOR/LIPID-TRANSFER PROTEIN/SEED STORAGE 2S ALBUMIN SUPERFAMILY PROTEIN"/>
    <property type="match status" value="1"/>
</dbReference>
<dbReference type="AlphaFoldDB" id="A0A5A7QIV6"/>
<keyword evidence="6" id="KW-1185">Reference proteome</keyword>
<evidence type="ECO:0000259" key="4">
    <source>
        <dbReference type="Pfam" id="PF00234"/>
    </source>
</evidence>
<dbReference type="InterPro" id="IPR016140">
    <property type="entry name" value="Bifunc_inhib/LTP/seed_store"/>
</dbReference>
<organism evidence="5 6">
    <name type="scientific">Striga asiatica</name>
    <name type="common">Asiatic witchweed</name>
    <name type="synonym">Buchnera asiatica</name>
    <dbReference type="NCBI Taxonomy" id="4170"/>
    <lineage>
        <taxon>Eukaryota</taxon>
        <taxon>Viridiplantae</taxon>
        <taxon>Streptophyta</taxon>
        <taxon>Embryophyta</taxon>
        <taxon>Tracheophyta</taxon>
        <taxon>Spermatophyta</taxon>
        <taxon>Magnoliopsida</taxon>
        <taxon>eudicotyledons</taxon>
        <taxon>Gunneridae</taxon>
        <taxon>Pentapetalae</taxon>
        <taxon>asterids</taxon>
        <taxon>lamiids</taxon>
        <taxon>Lamiales</taxon>
        <taxon>Orobanchaceae</taxon>
        <taxon>Buchnereae</taxon>
        <taxon>Striga</taxon>
    </lineage>
</organism>
<dbReference type="GO" id="GO:0008289">
    <property type="term" value="F:lipid binding"/>
    <property type="evidence" value="ECO:0007669"/>
    <property type="project" value="UniProtKB-KW"/>
</dbReference>
<protein>
    <submittedName>
        <fullName evidence="5">Lipid-transfer protein</fullName>
    </submittedName>
</protein>
<dbReference type="Pfam" id="PF00234">
    <property type="entry name" value="Tryp_alpha_amyl"/>
    <property type="match status" value="1"/>
</dbReference>
<dbReference type="Proteomes" id="UP000325081">
    <property type="component" value="Unassembled WGS sequence"/>
</dbReference>
<gene>
    <name evidence="5" type="ORF">STAS_21329</name>
</gene>
<keyword evidence="1" id="KW-0813">Transport</keyword>
<accession>A0A5A7QIV6</accession>
<evidence type="ECO:0000256" key="1">
    <source>
        <dbReference type="ARBA" id="ARBA00022448"/>
    </source>
</evidence>
<name>A0A5A7QIV6_STRAF</name>
<dbReference type="OrthoDB" id="665742at2759"/>
<comment type="caution">
    <text evidence="5">The sequence shown here is derived from an EMBL/GenBank/DDBJ whole genome shotgun (WGS) entry which is preliminary data.</text>
</comment>
<evidence type="ECO:0000256" key="3">
    <source>
        <dbReference type="SAM" id="Phobius"/>
    </source>
</evidence>
<proteinExistence type="predicted"/>
<evidence type="ECO:0000313" key="5">
    <source>
        <dbReference type="EMBL" id="GER44427.1"/>
    </source>
</evidence>
<keyword evidence="3" id="KW-0472">Membrane</keyword>
<evidence type="ECO:0000256" key="2">
    <source>
        <dbReference type="ARBA" id="ARBA00023121"/>
    </source>
</evidence>
<dbReference type="PANTHER" id="PTHR33214:SF69">
    <property type="entry name" value="BIFUNCTIONAL INHIBITOR_LIPID-TRANSFER PROTEIN_SEED STORAGE 2S ALBUMIN SUPERFAMILY PROTEIN"/>
    <property type="match status" value="1"/>
</dbReference>
<dbReference type="GO" id="GO:0006869">
    <property type="term" value="P:lipid transport"/>
    <property type="evidence" value="ECO:0007669"/>
    <property type="project" value="InterPro"/>
</dbReference>
<feature type="transmembrane region" description="Helical" evidence="3">
    <location>
        <begin position="6"/>
        <end position="32"/>
    </location>
</feature>
<dbReference type="CDD" id="cd01959">
    <property type="entry name" value="nsLTP2"/>
    <property type="match status" value="1"/>
</dbReference>
<dbReference type="SUPFAM" id="SSF47699">
    <property type="entry name" value="Bifunctional inhibitor/lipid-transfer protein/seed storage 2S albumin"/>
    <property type="match status" value="1"/>
</dbReference>
<sequence>MSLRCAASPFVMLVMASIPPCAMVLALVVVMIRATVQVDWLAAELSPCASAITSTSKPSSACCDKLKEQKTCLCQYLKNPVLQKFIRSEGAKRVAATCKTPYPQC</sequence>
<feature type="domain" description="Bifunctional inhibitor/plant lipid transfer protein/seed storage helical" evidence="4">
    <location>
        <begin position="42"/>
        <end position="105"/>
    </location>
</feature>
<dbReference type="InterPro" id="IPR033872">
    <property type="entry name" value="nsLTP2"/>
</dbReference>
<reference evidence="6" key="1">
    <citation type="journal article" date="2019" name="Curr. Biol.">
        <title>Genome Sequence of Striga asiatica Provides Insight into the Evolution of Plant Parasitism.</title>
        <authorList>
            <person name="Yoshida S."/>
            <person name="Kim S."/>
            <person name="Wafula E.K."/>
            <person name="Tanskanen J."/>
            <person name="Kim Y.M."/>
            <person name="Honaas L."/>
            <person name="Yang Z."/>
            <person name="Spallek T."/>
            <person name="Conn C.E."/>
            <person name="Ichihashi Y."/>
            <person name="Cheong K."/>
            <person name="Cui S."/>
            <person name="Der J.P."/>
            <person name="Gundlach H."/>
            <person name="Jiao Y."/>
            <person name="Hori C."/>
            <person name="Ishida J.K."/>
            <person name="Kasahara H."/>
            <person name="Kiba T."/>
            <person name="Kim M.S."/>
            <person name="Koo N."/>
            <person name="Laohavisit A."/>
            <person name="Lee Y.H."/>
            <person name="Lumba S."/>
            <person name="McCourt P."/>
            <person name="Mortimer J.C."/>
            <person name="Mutuku J.M."/>
            <person name="Nomura T."/>
            <person name="Sasaki-Sekimoto Y."/>
            <person name="Seto Y."/>
            <person name="Wang Y."/>
            <person name="Wakatake T."/>
            <person name="Sakakibara H."/>
            <person name="Demura T."/>
            <person name="Yamaguchi S."/>
            <person name="Yoneyama K."/>
            <person name="Manabe R.I."/>
            <person name="Nelson D.C."/>
            <person name="Schulman A.H."/>
            <person name="Timko M.P."/>
            <person name="dePamphilis C.W."/>
            <person name="Choi D."/>
            <person name="Shirasu K."/>
        </authorList>
    </citation>
    <scope>NUCLEOTIDE SEQUENCE [LARGE SCALE GENOMIC DNA]</scope>
    <source>
        <strain evidence="6">cv. UVA1</strain>
    </source>
</reference>
<keyword evidence="3" id="KW-0812">Transmembrane</keyword>
<dbReference type="EMBL" id="BKCP01006959">
    <property type="protein sequence ID" value="GER44427.1"/>
    <property type="molecule type" value="Genomic_DNA"/>
</dbReference>
<dbReference type="InterPro" id="IPR036312">
    <property type="entry name" value="Bifun_inhib/LTP/seed_sf"/>
</dbReference>